<feature type="transmembrane region" description="Helical" evidence="1">
    <location>
        <begin position="111"/>
        <end position="133"/>
    </location>
</feature>
<dbReference type="Proteomes" id="UP000309584">
    <property type="component" value="Unassembled WGS sequence"/>
</dbReference>
<organism evidence="2 3">
    <name type="scientific">Campylobacter taeniopygiae</name>
    <dbReference type="NCBI Taxonomy" id="2510188"/>
    <lineage>
        <taxon>Bacteria</taxon>
        <taxon>Pseudomonadati</taxon>
        <taxon>Campylobacterota</taxon>
        <taxon>Epsilonproteobacteria</taxon>
        <taxon>Campylobacterales</taxon>
        <taxon>Campylobacteraceae</taxon>
        <taxon>Campylobacter</taxon>
    </lineage>
</organism>
<name>A0ABY2TGN1_9BACT</name>
<dbReference type="Gene3D" id="3.30.450.20">
    <property type="entry name" value="PAS domain"/>
    <property type="match status" value="1"/>
</dbReference>
<keyword evidence="1" id="KW-0472">Membrane</keyword>
<sequence length="167" mass="18683">MPFYKDGKFIGVLAIDVSNANLQKQFDKLSGDVFVFDQKNYVFVSSNKAFLGQNSNIPNIESKFKQTGDYNSFSYTRIQGGDRLAMCSQFNNYTICSSEPVEAIQKQVSKIAYIQIIIVVVIIIISIVLLYALTAKLLSPLTTIQSGLNAFFDFINHKTKNVSTINI</sequence>
<accession>A0ABY2TGN1</accession>
<keyword evidence="1" id="KW-0812">Transmembrane</keyword>
<gene>
    <name evidence="2" type="ORF">CQA75_08430</name>
</gene>
<keyword evidence="3" id="KW-1185">Reference proteome</keyword>
<evidence type="ECO:0000313" key="2">
    <source>
        <dbReference type="EMBL" id="TKX33259.1"/>
    </source>
</evidence>
<evidence type="ECO:0000313" key="3">
    <source>
        <dbReference type="Proteomes" id="UP000309584"/>
    </source>
</evidence>
<reference evidence="2 3" key="1">
    <citation type="submission" date="2018-05" db="EMBL/GenBank/DDBJ databases">
        <title>Novel Campyloabacter and Helicobacter Species and Strains.</title>
        <authorList>
            <person name="Mannion A.J."/>
            <person name="Shen Z."/>
            <person name="Fox J.G."/>
        </authorList>
    </citation>
    <scope>NUCLEOTIDE SEQUENCE [LARGE SCALE GENOMIC DNA]</scope>
    <source>
        <strain evidence="3">MIT10-5678</strain>
    </source>
</reference>
<comment type="caution">
    <text evidence="2">The sequence shown here is derived from an EMBL/GenBank/DDBJ whole genome shotgun (WGS) entry which is preliminary data.</text>
</comment>
<proteinExistence type="predicted"/>
<feature type="non-terminal residue" evidence="2">
    <location>
        <position position="167"/>
    </location>
</feature>
<evidence type="ECO:0000256" key="1">
    <source>
        <dbReference type="SAM" id="Phobius"/>
    </source>
</evidence>
<keyword evidence="1" id="KW-1133">Transmembrane helix</keyword>
<protein>
    <submittedName>
        <fullName evidence="2">Methyl-accepting chemotaxis protein</fullName>
    </submittedName>
</protein>
<dbReference type="EMBL" id="NXLY01000024">
    <property type="protein sequence ID" value="TKX33259.1"/>
    <property type="molecule type" value="Genomic_DNA"/>
</dbReference>